<sequence>MEKERLINYLQDVYQLQIQNKIEKDTMLKLEERFRHEKENFEFNSRERYQTSPKVLKRIKQAKIFIAVALSLICCSAVGLMAVKHNIAMYQELVDYYTSSYNEAFLESNKRGLEENLKDYNSVKTLGIIGIIFGGGGIAAYIFAVKSKEEEQEEMRGMASILRKDCDNNMKIIWENYNIAQTAYNNTEKVLKQLYNLDIIYPKYRYLEACGTFLEYLLSGRAPSLEATPGYSGAYTLFEEDLFRGLIVDKLDRILENQKMLIRGQREITNKVNELIHGVENMQKKMNGIKQDIQKISHAEEMNVFYNSITAYNTSVIRRISENYYR</sequence>
<feature type="transmembrane region" description="Helical" evidence="1">
    <location>
        <begin position="126"/>
        <end position="145"/>
    </location>
</feature>
<proteinExistence type="predicted"/>
<keyword evidence="1" id="KW-0472">Membrane</keyword>
<dbReference type="RefSeq" id="WP_257464534.1">
    <property type="nucleotide sequence ID" value="NZ_BAABXP010000003.1"/>
</dbReference>
<organism evidence="2 3">
    <name type="scientific">Blautia caecimuris</name>
    <dbReference type="NCBI Taxonomy" id="1796615"/>
    <lineage>
        <taxon>Bacteria</taxon>
        <taxon>Bacillati</taxon>
        <taxon>Bacillota</taxon>
        <taxon>Clostridia</taxon>
        <taxon>Lachnospirales</taxon>
        <taxon>Lachnospiraceae</taxon>
        <taxon>Blautia</taxon>
    </lineage>
</organism>
<dbReference type="Proteomes" id="UP001549106">
    <property type="component" value="Unassembled WGS sequence"/>
</dbReference>
<accession>A0ABV2M1R7</accession>
<evidence type="ECO:0000313" key="3">
    <source>
        <dbReference type="Proteomes" id="UP001549106"/>
    </source>
</evidence>
<reference evidence="2 3" key="1">
    <citation type="submission" date="2024-06" db="EMBL/GenBank/DDBJ databases">
        <title>Genomic Encyclopedia of Type Strains, Phase IV (KMG-IV): sequencing the most valuable type-strain genomes for metagenomic binning, comparative biology and taxonomic classification.</title>
        <authorList>
            <person name="Goeker M."/>
        </authorList>
    </citation>
    <scope>NUCLEOTIDE SEQUENCE [LARGE SCALE GENOMIC DNA]</scope>
    <source>
        <strain evidence="2 3">DSM 29492</strain>
    </source>
</reference>
<gene>
    <name evidence="2" type="ORF">ABID24_001662</name>
</gene>
<evidence type="ECO:0000313" key="2">
    <source>
        <dbReference type="EMBL" id="MET3750413.1"/>
    </source>
</evidence>
<keyword evidence="1" id="KW-1133">Transmembrane helix</keyword>
<comment type="caution">
    <text evidence="2">The sequence shown here is derived from an EMBL/GenBank/DDBJ whole genome shotgun (WGS) entry which is preliminary data.</text>
</comment>
<keyword evidence="1" id="KW-0812">Transmembrane</keyword>
<protein>
    <submittedName>
        <fullName evidence="2">Uncharacterized protein</fullName>
    </submittedName>
</protein>
<evidence type="ECO:0000256" key="1">
    <source>
        <dbReference type="SAM" id="Phobius"/>
    </source>
</evidence>
<name>A0ABV2M1R7_9FIRM</name>
<keyword evidence="3" id="KW-1185">Reference proteome</keyword>
<dbReference type="EMBL" id="JBEPMJ010000010">
    <property type="protein sequence ID" value="MET3750413.1"/>
    <property type="molecule type" value="Genomic_DNA"/>
</dbReference>
<feature type="transmembrane region" description="Helical" evidence="1">
    <location>
        <begin position="64"/>
        <end position="83"/>
    </location>
</feature>